<proteinExistence type="predicted"/>
<dbReference type="EMBL" id="BGPR01003168">
    <property type="protein sequence ID" value="GBM84549.1"/>
    <property type="molecule type" value="Genomic_DNA"/>
</dbReference>
<protein>
    <submittedName>
        <fullName evidence="2">Uncharacterized protein</fullName>
    </submittedName>
</protein>
<accession>A0A4Y2J4L7</accession>
<sequence length="120" mass="13669">MTRTTPELAPPSQNFHATPTGGRLTTTYDLTCNRPHTQRIFSGIGFRAWNHPAPKSRPYHEATAATHPCLDIWRIATMITPRSPGKEMSNLLSRNHIMAYPITNFWLWDSLKKIVYCECG</sequence>
<feature type="region of interest" description="Disordered" evidence="1">
    <location>
        <begin position="1"/>
        <end position="20"/>
    </location>
</feature>
<evidence type="ECO:0000313" key="3">
    <source>
        <dbReference type="Proteomes" id="UP000499080"/>
    </source>
</evidence>
<reference evidence="2 3" key="1">
    <citation type="journal article" date="2019" name="Sci. Rep.">
        <title>Orb-weaving spider Araneus ventricosus genome elucidates the spidroin gene catalogue.</title>
        <authorList>
            <person name="Kono N."/>
            <person name="Nakamura H."/>
            <person name="Ohtoshi R."/>
            <person name="Moran D.A.P."/>
            <person name="Shinohara A."/>
            <person name="Yoshida Y."/>
            <person name="Fujiwara M."/>
            <person name="Mori M."/>
            <person name="Tomita M."/>
            <person name="Arakawa K."/>
        </authorList>
    </citation>
    <scope>NUCLEOTIDE SEQUENCE [LARGE SCALE GENOMIC DNA]</scope>
</reference>
<organism evidence="2 3">
    <name type="scientific">Araneus ventricosus</name>
    <name type="common">Orbweaver spider</name>
    <name type="synonym">Epeira ventricosa</name>
    <dbReference type="NCBI Taxonomy" id="182803"/>
    <lineage>
        <taxon>Eukaryota</taxon>
        <taxon>Metazoa</taxon>
        <taxon>Ecdysozoa</taxon>
        <taxon>Arthropoda</taxon>
        <taxon>Chelicerata</taxon>
        <taxon>Arachnida</taxon>
        <taxon>Araneae</taxon>
        <taxon>Araneomorphae</taxon>
        <taxon>Entelegynae</taxon>
        <taxon>Araneoidea</taxon>
        <taxon>Araneidae</taxon>
        <taxon>Araneus</taxon>
    </lineage>
</organism>
<dbReference type="AlphaFoldDB" id="A0A4Y2J4L7"/>
<evidence type="ECO:0000313" key="2">
    <source>
        <dbReference type="EMBL" id="GBM84549.1"/>
    </source>
</evidence>
<dbReference type="Proteomes" id="UP000499080">
    <property type="component" value="Unassembled WGS sequence"/>
</dbReference>
<evidence type="ECO:0000256" key="1">
    <source>
        <dbReference type="SAM" id="MobiDB-lite"/>
    </source>
</evidence>
<comment type="caution">
    <text evidence="2">The sequence shown here is derived from an EMBL/GenBank/DDBJ whole genome shotgun (WGS) entry which is preliminary data.</text>
</comment>
<name>A0A4Y2J4L7_ARAVE</name>
<keyword evidence="3" id="KW-1185">Reference proteome</keyword>
<gene>
    <name evidence="2" type="ORF">AVEN_125665_1</name>
</gene>